<evidence type="ECO:0000259" key="2">
    <source>
        <dbReference type="PROSITE" id="PS50835"/>
    </source>
</evidence>
<dbReference type="SUPFAM" id="SSF48726">
    <property type="entry name" value="Immunoglobulin"/>
    <property type="match status" value="1"/>
</dbReference>
<feature type="signal peptide" evidence="1">
    <location>
        <begin position="1"/>
        <end position="15"/>
    </location>
</feature>
<dbReference type="PROSITE" id="PS50835">
    <property type="entry name" value="IG_LIKE"/>
    <property type="match status" value="1"/>
</dbReference>
<sequence length="121" mass="14058">MRLALLCFCVSLTLSRECCKRVAKKKAPYFEEDYMKITANRNQKVTLSCKSFGWQPITYIWRRDINGTFIKLDVTGEQLSLTQVHNLSEKEDLFTCSAINIYGSELKYFKVIYCGLIDNVH</sequence>
<protein>
    <recommendedName>
        <fullName evidence="2">Ig-like domain-containing protein</fullName>
    </recommendedName>
</protein>
<keyword evidence="1" id="KW-0732">Signal</keyword>
<comment type="caution">
    <text evidence="3">The sequence shown here is derived from an EMBL/GenBank/DDBJ whole genome shotgun (WGS) entry which is preliminary data.</text>
</comment>
<evidence type="ECO:0000313" key="3">
    <source>
        <dbReference type="EMBL" id="RWS21139.1"/>
    </source>
</evidence>
<dbReference type="InterPro" id="IPR007110">
    <property type="entry name" value="Ig-like_dom"/>
</dbReference>
<gene>
    <name evidence="3" type="ORF">B4U80_14179</name>
</gene>
<evidence type="ECO:0000313" key="4">
    <source>
        <dbReference type="Proteomes" id="UP000288716"/>
    </source>
</evidence>
<dbReference type="VEuPathDB" id="VectorBase:LDEU010901"/>
<feature type="chain" id="PRO_5019061773" description="Ig-like domain-containing protein" evidence="1">
    <location>
        <begin position="16"/>
        <end position="121"/>
    </location>
</feature>
<dbReference type="InterPro" id="IPR036179">
    <property type="entry name" value="Ig-like_dom_sf"/>
</dbReference>
<organism evidence="3 4">
    <name type="scientific">Leptotrombidium deliense</name>
    <dbReference type="NCBI Taxonomy" id="299467"/>
    <lineage>
        <taxon>Eukaryota</taxon>
        <taxon>Metazoa</taxon>
        <taxon>Ecdysozoa</taxon>
        <taxon>Arthropoda</taxon>
        <taxon>Chelicerata</taxon>
        <taxon>Arachnida</taxon>
        <taxon>Acari</taxon>
        <taxon>Acariformes</taxon>
        <taxon>Trombidiformes</taxon>
        <taxon>Prostigmata</taxon>
        <taxon>Anystina</taxon>
        <taxon>Parasitengona</taxon>
        <taxon>Trombiculoidea</taxon>
        <taxon>Trombiculidae</taxon>
        <taxon>Leptotrombidium</taxon>
    </lineage>
</organism>
<feature type="domain" description="Ig-like" evidence="2">
    <location>
        <begin position="28"/>
        <end position="100"/>
    </location>
</feature>
<name>A0A443S0U0_9ACAR</name>
<dbReference type="InterPro" id="IPR013783">
    <property type="entry name" value="Ig-like_fold"/>
</dbReference>
<accession>A0A443S0U0</accession>
<reference evidence="3 4" key="1">
    <citation type="journal article" date="2018" name="Gigascience">
        <title>Genomes of trombidid mites reveal novel predicted allergens and laterally-transferred genes associated with secondary metabolism.</title>
        <authorList>
            <person name="Dong X."/>
            <person name="Chaisiri K."/>
            <person name="Xia D."/>
            <person name="Armstrong S.D."/>
            <person name="Fang Y."/>
            <person name="Donnelly M.J."/>
            <person name="Kadowaki T."/>
            <person name="McGarry J.W."/>
            <person name="Darby A.C."/>
            <person name="Makepeace B.L."/>
        </authorList>
    </citation>
    <scope>NUCLEOTIDE SEQUENCE [LARGE SCALE GENOMIC DNA]</scope>
    <source>
        <strain evidence="3">UoL-UT</strain>
    </source>
</reference>
<dbReference type="Proteomes" id="UP000288716">
    <property type="component" value="Unassembled WGS sequence"/>
</dbReference>
<keyword evidence="4" id="KW-1185">Reference proteome</keyword>
<evidence type="ECO:0000256" key="1">
    <source>
        <dbReference type="SAM" id="SignalP"/>
    </source>
</evidence>
<proteinExistence type="predicted"/>
<dbReference type="AlphaFoldDB" id="A0A443S0U0"/>
<dbReference type="Gene3D" id="2.60.40.10">
    <property type="entry name" value="Immunoglobulins"/>
    <property type="match status" value="1"/>
</dbReference>
<dbReference type="EMBL" id="NCKV01013525">
    <property type="protein sequence ID" value="RWS21139.1"/>
    <property type="molecule type" value="Genomic_DNA"/>
</dbReference>